<gene>
    <name evidence="1" type="ORF">SAMN05192573_110197</name>
</gene>
<dbReference type="EMBL" id="FNCG01000010">
    <property type="protein sequence ID" value="SDH55872.1"/>
    <property type="molecule type" value="Genomic_DNA"/>
</dbReference>
<keyword evidence="2" id="KW-1185">Reference proteome</keyword>
<organism evidence="1 2">
    <name type="scientific">Mucilaginibacter gossypii</name>
    <dbReference type="NCBI Taxonomy" id="551996"/>
    <lineage>
        <taxon>Bacteria</taxon>
        <taxon>Pseudomonadati</taxon>
        <taxon>Bacteroidota</taxon>
        <taxon>Sphingobacteriia</taxon>
        <taxon>Sphingobacteriales</taxon>
        <taxon>Sphingobacteriaceae</taxon>
        <taxon>Mucilaginibacter</taxon>
    </lineage>
</organism>
<evidence type="ECO:0000313" key="1">
    <source>
        <dbReference type="EMBL" id="SDH55872.1"/>
    </source>
</evidence>
<sequence length="118" mass="13918">MIYTFKNALRISPRNAPTNVQLSLRSQFADLSVFSGSYKSFTPQTFLWVGQRSFYSLKNDSEQGDHDCRYPGCDKYPWANTHAVSIFFERIFQEVECKRRSNEAAILFFFGLHFRRWP</sequence>
<protein>
    <submittedName>
        <fullName evidence="1">Uncharacterized protein</fullName>
    </submittedName>
</protein>
<name>A0A1G8DDU5_9SPHI</name>
<dbReference type="AlphaFoldDB" id="A0A1G8DDU5"/>
<dbReference type="Proteomes" id="UP000199705">
    <property type="component" value="Unassembled WGS sequence"/>
</dbReference>
<proteinExistence type="predicted"/>
<reference evidence="2" key="1">
    <citation type="submission" date="2016-10" db="EMBL/GenBank/DDBJ databases">
        <authorList>
            <person name="Varghese N."/>
            <person name="Submissions S."/>
        </authorList>
    </citation>
    <scope>NUCLEOTIDE SEQUENCE [LARGE SCALE GENOMIC DNA]</scope>
    <source>
        <strain evidence="2">Gh-67</strain>
    </source>
</reference>
<evidence type="ECO:0000313" key="2">
    <source>
        <dbReference type="Proteomes" id="UP000199705"/>
    </source>
</evidence>
<accession>A0A1G8DDU5</accession>